<name>A0A151GV81_DRECN</name>
<feature type="region of interest" description="Disordered" evidence="1">
    <location>
        <begin position="391"/>
        <end position="421"/>
    </location>
</feature>
<reference evidence="2 3" key="1">
    <citation type="journal article" date="2016" name="Sci. Rep.">
        <title>Insights into Adaptations to a Near-Obligate Nematode Endoparasitic Lifestyle from the Finished Genome of Drechmeria coniospora.</title>
        <authorList>
            <person name="Zhang L."/>
            <person name="Zhou Z."/>
            <person name="Guo Q."/>
            <person name="Fokkens L."/>
            <person name="Miskei M."/>
            <person name="Pocsi I."/>
            <person name="Zhang W."/>
            <person name="Chen M."/>
            <person name="Wang L."/>
            <person name="Sun Y."/>
            <person name="Donzelli B.G."/>
            <person name="Gibson D.M."/>
            <person name="Nelson D.R."/>
            <person name="Luo J.G."/>
            <person name="Rep M."/>
            <person name="Liu H."/>
            <person name="Yang S."/>
            <person name="Wang J."/>
            <person name="Krasnoff S.B."/>
            <person name="Xu Y."/>
            <person name="Molnar I."/>
            <person name="Lin M."/>
        </authorList>
    </citation>
    <scope>NUCLEOTIDE SEQUENCE [LARGE SCALE GENOMIC DNA]</scope>
    <source>
        <strain evidence="2 3">ARSEF 6962</strain>
    </source>
</reference>
<proteinExistence type="predicted"/>
<gene>
    <name evidence="2" type="ORF">DCS_02113</name>
</gene>
<dbReference type="GO" id="GO:0045893">
    <property type="term" value="P:positive regulation of DNA-templated transcription"/>
    <property type="evidence" value="ECO:0007669"/>
    <property type="project" value="TreeGrafter"/>
</dbReference>
<dbReference type="GeneID" id="63714756"/>
<feature type="compositionally biased region" description="Polar residues" evidence="1">
    <location>
        <begin position="133"/>
        <end position="145"/>
    </location>
</feature>
<feature type="region of interest" description="Disordered" evidence="1">
    <location>
        <begin position="127"/>
        <end position="208"/>
    </location>
</feature>
<feature type="region of interest" description="Disordered" evidence="1">
    <location>
        <begin position="57"/>
        <end position="107"/>
    </location>
</feature>
<dbReference type="PANTHER" id="PTHR12963">
    <property type="entry name" value="THYROID RECEPTOR INTERACTING PROTEIN RELATED"/>
    <property type="match status" value="1"/>
</dbReference>
<dbReference type="Proteomes" id="UP000076580">
    <property type="component" value="Chromosome 01"/>
</dbReference>
<keyword evidence="3" id="KW-1185">Reference proteome</keyword>
<organism evidence="2 3">
    <name type="scientific">Drechmeria coniospora</name>
    <name type="common">Nematophagous fungus</name>
    <name type="synonym">Meria coniospora</name>
    <dbReference type="NCBI Taxonomy" id="98403"/>
    <lineage>
        <taxon>Eukaryota</taxon>
        <taxon>Fungi</taxon>
        <taxon>Dikarya</taxon>
        <taxon>Ascomycota</taxon>
        <taxon>Pezizomycotina</taxon>
        <taxon>Sordariomycetes</taxon>
        <taxon>Hypocreomycetidae</taxon>
        <taxon>Hypocreales</taxon>
        <taxon>Ophiocordycipitaceae</taxon>
        <taxon>Drechmeria</taxon>
    </lineage>
</organism>
<dbReference type="RefSeq" id="XP_040660325.1">
    <property type="nucleotide sequence ID" value="XM_040799442.1"/>
</dbReference>
<sequence length="421" mass="45084">MSLAQLSQLLPLPEENLQQVLDYAATLSSAEAATHFDNLLGDSPLALEFISSFNGRRKEAPQRTTGHGSASASESASSLEPVPKAKRATKKDKAAIGTPEARSGHEYAGAPGAAYYKKSSDVEYIPQRASAPGSRNASRPATPTAVQRAAKQHASATGFLISELPATTKSKAKPKAQSSPSSRSSTPKPAPAGSKSKVSITGGTPMAGQSTALADLDAAIRALEITTNPPDEVQAMIRELKDERGREKMAANASSNRRAEVSRKPAPFTQPRGADTDDGRSLAEAAVKAREHRDKLLSFQAQNAKRTTVRDEAADFDVSGAMTGRGNMWASPEERAKELKRQQAMLREMEWNAKPDYEKRRQVISIDLVGGKVVRKMAAIERPRQPLARRLAAARAGQQGKGRRPVGGTDEWQEELETGAG</sequence>
<feature type="compositionally biased region" description="Acidic residues" evidence="1">
    <location>
        <begin position="411"/>
        <end position="421"/>
    </location>
</feature>
<feature type="compositionally biased region" description="Polar residues" evidence="1">
    <location>
        <begin position="196"/>
        <end position="208"/>
    </location>
</feature>
<feature type="region of interest" description="Disordered" evidence="1">
    <location>
        <begin position="241"/>
        <end position="280"/>
    </location>
</feature>
<dbReference type="STRING" id="98403.A0A151GV81"/>
<evidence type="ECO:0000256" key="1">
    <source>
        <dbReference type="SAM" id="MobiDB-lite"/>
    </source>
</evidence>
<dbReference type="AlphaFoldDB" id="A0A151GV81"/>
<feature type="compositionally biased region" description="Low complexity" evidence="1">
    <location>
        <begin position="165"/>
        <end position="187"/>
    </location>
</feature>
<evidence type="ECO:0000313" key="2">
    <source>
        <dbReference type="EMBL" id="KYK60973.1"/>
    </source>
</evidence>
<evidence type="ECO:0000313" key="3">
    <source>
        <dbReference type="Proteomes" id="UP000076580"/>
    </source>
</evidence>
<protein>
    <submittedName>
        <fullName evidence="2">Uncharacterized protein</fullName>
    </submittedName>
</protein>
<dbReference type="PANTHER" id="PTHR12963:SF4">
    <property type="entry name" value="ACTIVATING SIGNAL COINTEGRATOR 1"/>
    <property type="match status" value="1"/>
</dbReference>
<accession>A0A151GV81</accession>
<dbReference type="EMBL" id="LAYC01000001">
    <property type="protein sequence ID" value="KYK60973.1"/>
    <property type="molecule type" value="Genomic_DNA"/>
</dbReference>
<feature type="compositionally biased region" description="Low complexity" evidence="1">
    <location>
        <begin position="69"/>
        <end position="78"/>
    </location>
</feature>
<dbReference type="InterPro" id="IPR039128">
    <property type="entry name" value="TRIP4-like"/>
</dbReference>
<dbReference type="GO" id="GO:0005634">
    <property type="term" value="C:nucleus"/>
    <property type="evidence" value="ECO:0007669"/>
    <property type="project" value="TreeGrafter"/>
</dbReference>
<comment type="caution">
    <text evidence="2">The sequence shown here is derived from an EMBL/GenBank/DDBJ whole genome shotgun (WGS) entry which is preliminary data.</text>
</comment>
<dbReference type="InParanoid" id="A0A151GV81"/>